<dbReference type="Proteomes" id="UP000509460">
    <property type="component" value="Chromosome"/>
</dbReference>
<feature type="transmembrane region" description="Helical" evidence="1">
    <location>
        <begin position="85"/>
        <end position="101"/>
    </location>
</feature>
<accession>A0AAI8RBZ4</accession>
<gene>
    <name evidence="2" type="ORF">EM151A_2904</name>
</gene>
<dbReference type="RefSeq" id="WP_156233362.1">
    <property type="nucleotide sequence ID" value="NZ_AP019810.1"/>
</dbReference>
<dbReference type="EMBL" id="AP019810">
    <property type="protein sequence ID" value="BBM16064.1"/>
    <property type="molecule type" value="Genomic_DNA"/>
</dbReference>
<sequence>MISREYEWYHYLEFLITGSIIGSSVPYSFFRLWNMENGYFLIGLGILLFIIFIVIPNFREMALVIPFPISILLIIVSSVDFSINTYLAIFLMILLFIYFLYDRIAYKVMFL</sequence>
<feature type="transmembrane region" description="Helical" evidence="1">
    <location>
        <begin position="12"/>
        <end position="32"/>
    </location>
</feature>
<keyword evidence="1" id="KW-0812">Transmembrane</keyword>
<keyword evidence="1" id="KW-0472">Membrane</keyword>
<reference evidence="2 3" key="1">
    <citation type="submission" date="2019-07" db="EMBL/GenBank/DDBJ databases">
        <title>antibiotic susceptibility of plant-derived lactic acid bacteria.</title>
        <authorList>
            <person name="Sugiyama M."/>
            <person name="Noda M."/>
        </authorList>
    </citation>
    <scope>NUCLEOTIDE SEQUENCE [LARGE SCALE GENOMIC DNA]</scope>
    <source>
        <strain evidence="2 3">15-1A</strain>
    </source>
</reference>
<evidence type="ECO:0000313" key="2">
    <source>
        <dbReference type="EMBL" id="BBM16064.1"/>
    </source>
</evidence>
<name>A0AAI8RBZ4_ENTMU</name>
<organism evidence="2 3">
    <name type="scientific">Enterococcus mundtii</name>
    <dbReference type="NCBI Taxonomy" id="53346"/>
    <lineage>
        <taxon>Bacteria</taxon>
        <taxon>Bacillati</taxon>
        <taxon>Bacillota</taxon>
        <taxon>Bacilli</taxon>
        <taxon>Lactobacillales</taxon>
        <taxon>Enterococcaceae</taxon>
        <taxon>Enterococcus</taxon>
    </lineage>
</organism>
<dbReference type="AlphaFoldDB" id="A0AAI8RBZ4"/>
<evidence type="ECO:0000256" key="1">
    <source>
        <dbReference type="SAM" id="Phobius"/>
    </source>
</evidence>
<protein>
    <submittedName>
        <fullName evidence="2">Uncharacterized protein</fullName>
    </submittedName>
</protein>
<keyword evidence="1" id="KW-1133">Transmembrane helix</keyword>
<feature type="transmembrane region" description="Helical" evidence="1">
    <location>
        <begin position="38"/>
        <end position="55"/>
    </location>
</feature>
<evidence type="ECO:0000313" key="3">
    <source>
        <dbReference type="Proteomes" id="UP000509460"/>
    </source>
</evidence>
<proteinExistence type="predicted"/>
<feature type="transmembrane region" description="Helical" evidence="1">
    <location>
        <begin position="62"/>
        <end position="79"/>
    </location>
</feature>